<sequence length="171" mass="19777">MPFLTDDAWPAGLTTIFEANRSKSLDFENEYRGVYDKLLNYCFGPDFAFYVALQTPLTTQYLEDPDPIVFFAVFDSTSCKPVFFVQVKWDSDVDNAMSRHRADNQVRDQYDIMLEDCPLPRLWDPQAVPHSGWEDFTPTHLEGEWNTDILSQQGFDKMKEVVNDIVNSTRG</sequence>
<proteinExistence type="predicted"/>
<organism evidence="1 2">
    <name type="scientific">Coprinellus micaceus</name>
    <name type="common">Glistening ink-cap mushroom</name>
    <name type="synonym">Coprinus micaceus</name>
    <dbReference type="NCBI Taxonomy" id="71717"/>
    <lineage>
        <taxon>Eukaryota</taxon>
        <taxon>Fungi</taxon>
        <taxon>Dikarya</taxon>
        <taxon>Basidiomycota</taxon>
        <taxon>Agaricomycotina</taxon>
        <taxon>Agaricomycetes</taxon>
        <taxon>Agaricomycetidae</taxon>
        <taxon>Agaricales</taxon>
        <taxon>Agaricineae</taxon>
        <taxon>Psathyrellaceae</taxon>
        <taxon>Coprinellus</taxon>
    </lineage>
</organism>
<gene>
    <name evidence="1" type="ORF">FA13DRAFT_1809277</name>
</gene>
<dbReference type="OrthoDB" id="3255221at2759"/>
<reference evidence="1 2" key="1">
    <citation type="journal article" date="2019" name="Nat. Ecol. Evol.">
        <title>Megaphylogeny resolves global patterns of mushroom evolution.</title>
        <authorList>
            <person name="Varga T."/>
            <person name="Krizsan K."/>
            <person name="Foldi C."/>
            <person name="Dima B."/>
            <person name="Sanchez-Garcia M."/>
            <person name="Sanchez-Ramirez S."/>
            <person name="Szollosi G.J."/>
            <person name="Szarkandi J.G."/>
            <person name="Papp V."/>
            <person name="Albert L."/>
            <person name="Andreopoulos W."/>
            <person name="Angelini C."/>
            <person name="Antonin V."/>
            <person name="Barry K.W."/>
            <person name="Bougher N.L."/>
            <person name="Buchanan P."/>
            <person name="Buyck B."/>
            <person name="Bense V."/>
            <person name="Catcheside P."/>
            <person name="Chovatia M."/>
            <person name="Cooper J."/>
            <person name="Damon W."/>
            <person name="Desjardin D."/>
            <person name="Finy P."/>
            <person name="Geml J."/>
            <person name="Haridas S."/>
            <person name="Hughes K."/>
            <person name="Justo A."/>
            <person name="Karasinski D."/>
            <person name="Kautmanova I."/>
            <person name="Kiss B."/>
            <person name="Kocsube S."/>
            <person name="Kotiranta H."/>
            <person name="LaButti K.M."/>
            <person name="Lechner B.E."/>
            <person name="Liimatainen K."/>
            <person name="Lipzen A."/>
            <person name="Lukacs Z."/>
            <person name="Mihaltcheva S."/>
            <person name="Morgado L.N."/>
            <person name="Niskanen T."/>
            <person name="Noordeloos M.E."/>
            <person name="Ohm R.A."/>
            <person name="Ortiz-Santana B."/>
            <person name="Ovrebo C."/>
            <person name="Racz N."/>
            <person name="Riley R."/>
            <person name="Savchenko A."/>
            <person name="Shiryaev A."/>
            <person name="Soop K."/>
            <person name="Spirin V."/>
            <person name="Szebenyi C."/>
            <person name="Tomsovsky M."/>
            <person name="Tulloss R.E."/>
            <person name="Uehling J."/>
            <person name="Grigoriev I.V."/>
            <person name="Vagvolgyi C."/>
            <person name="Papp T."/>
            <person name="Martin F.M."/>
            <person name="Miettinen O."/>
            <person name="Hibbett D.S."/>
            <person name="Nagy L.G."/>
        </authorList>
    </citation>
    <scope>NUCLEOTIDE SEQUENCE [LARGE SCALE GENOMIC DNA]</scope>
    <source>
        <strain evidence="1 2">FP101781</strain>
    </source>
</reference>
<name>A0A4Y7TWC6_COPMI</name>
<dbReference type="Proteomes" id="UP000298030">
    <property type="component" value="Unassembled WGS sequence"/>
</dbReference>
<dbReference type="AlphaFoldDB" id="A0A4Y7TWC6"/>
<dbReference type="EMBL" id="QPFP01000003">
    <property type="protein sequence ID" value="TEB37922.1"/>
    <property type="molecule type" value="Genomic_DNA"/>
</dbReference>
<accession>A0A4Y7TWC6</accession>
<keyword evidence="2" id="KW-1185">Reference proteome</keyword>
<comment type="caution">
    <text evidence="1">The sequence shown here is derived from an EMBL/GenBank/DDBJ whole genome shotgun (WGS) entry which is preliminary data.</text>
</comment>
<evidence type="ECO:0000313" key="1">
    <source>
        <dbReference type="EMBL" id="TEB37922.1"/>
    </source>
</evidence>
<evidence type="ECO:0000313" key="2">
    <source>
        <dbReference type="Proteomes" id="UP000298030"/>
    </source>
</evidence>
<protein>
    <submittedName>
        <fullName evidence="1">Uncharacterized protein</fullName>
    </submittedName>
</protein>